<dbReference type="InterPro" id="IPR024731">
    <property type="entry name" value="NELL2-like_EGF"/>
</dbReference>
<keyword evidence="2" id="KW-0964">Secreted</keyword>
<evidence type="ECO:0000256" key="1">
    <source>
        <dbReference type="ARBA" id="ARBA00004613"/>
    </source>
</evidence>
<feature type="transmembrane region" description="Helical" evidence="10">
    <location>
        <begin position="59"/>
        <end position="84"/>
    </location>
</feature>
<dbReference type="PROSITE" id="PS01186">
    <property type="entry name" value="EGF_2"/>
    <property type="match status" value="3"/>
</dbReference>
<dbReference type="Proteomes" id="UP000515135">
    <property type="component" value="Unplaced"/>
</dbReference>
<evidence type="ECO:0000259" key="11">
    <source>
        <dbReference type="PROSITE" id="PS50026"/>
    </source>
</evidence>
<evidence type="ECO:0000313" key="13">
    <source>
        <dbReference type="RefSeq" id="XP_019613886.1"/>
    </source>
</evidence>
<dbReference type="InterPro" id="IPR001881">
    <property type="entry name" value="EGF-like_Ca-bd_dom"/>
</dbReference>
<evidence type="ECO:0000256" key="6">
    <source>
        <dbReference type="ARBA" id="ARBA00022837"/>
    </source>
</evidence>
<sequence>MAGRYGLQRSTWSNPMYGRSSWDHHMPEEYEDVELSWTVNRAKREKQRKMVKKRKAQSYNLKAILVSLIVLQILLLAVTAVILWKVLDTSTVSPQPPDCDTNWCKDDPCDNGVCVEAADGFYCVCRGGWEGEFCETDVDECKTVECHPLATCENTAGSYTCECQEGYEGDGKEACTDKDECVEDICGPNSLSCSNTIGSYNCSCQQGFFFDGTSCVDVDECLTSPCHDFADCTNLPGNYSCACKAQYRGDGKVSCKANSSGDGSKIMVAAGDPAGTDRASNYLEVYSFPGGITVRTAESAPNYTYCAQSGNCGWNANYHNIVTGLDLQTWHHVEMTLTAKPVDYMDQWQYRVDGTHTFTGGAYYQTARYDRVDWDYVNVNRLKFQPRHANFDASFQGFFFDDIHYGVFDSSSPENVIEEYCVSFEE</sequence>
<dbReference type="PANTHER" id="PTHR24040:SF16">
    <property type="entry name" value="FIBRILLIN-2-LIKE PROTEIN"/>
    <property type="match status" value="1"/>
</dbReference>
<keyword evidence="6" id="KW-0106">Calcium</keyword>
<keyword evidence="10" id="KW-0812">Transmembrane</keyword>
<dbReference type="InterPro" id="IPR018097">
    <property type="entry name" value="EGF_Ca-bd_CS"/>
</dbReference>
<keyword evidence="5" id="KW-0677">Repeat</keyword>
<dbReference type="InterPro" id="IPR009030">
    <property type="entry name" value="Growth_fac_rcpt_cys_sf"/>
</dbReference>
<feature type="disulfide bond" evidence="9">
    <location>
        <begin position="104"/>
        <end position="114"/>
    </location>
</feature>
<dbReference type="Gene3D" id="2.10.25.10">
    <property type="entry name" value="Laminin"/>
    <property type="match status" value="4"/>
</dbReference>
<evidence type="ECO:0000256" key="3">
    <source>
        <dbReference type="ARBA" id="ARBA00022536"/>
    </source>
</evidence>
<dbReference type="CDD" id="cd00054">
    <property type="entry name" value="EGF_CA"/>
    <property type="match status" value="4"/>
</dbReference>
<dbReference type="InterPro" id="IPR051145">
    <property type="entry name" value="GAS-SHBG-PROS"/>
</dbReference>
<dbReference type="Pfam" id="PF12662">
    <property type="entry name" value="cEGF"/>
    <property type="match status" value="1"/>
</dbReference>
<evidence type="ECO:0000256" key="5">
    <source>
        <dbReference type="ARBA" id="ARBA00022737"/>
    </source>
</evidence>
<dbReference type="InterPro" id="IPR000152">
    <property type="entry name" value="EGF-type_Asp/Asn_hydroxyl_site"/>
</dbReference>
<dbReference type="InterPro" id="IPR000742">
    <property type="entry name" value="EGF"/>
</dbReference>
<proteinExistence type="predicted"/>
<dbReference type="OrthoDB" id="4405280at2759"/>
<feature type="domain" description="EGF-like" evidence="11">
    <location>
        <begin position="177"/>
        <end position="216"/>
    </location>
</feature>
<dbReference type="SMART" id="SM00181">
    <property type="entry name" value="EGF"/>
    <property type="match status" value="4"/>
</dbReference>
<accession>A0A6P4YAQ8</accession>
<feature type="domain" description="EGF-like" evidence="11">
    <location>
        <begin position="137"/>
        <end position="176"/>
    </location>
</feature>
<dbReference type="KEGG" id="bbel:109461857"/>
<evidence type="ECO:0000256" key="8">
    <source>
        <dbReference type="ARBA" id="ARBA00023180"/>
    </source>
</evidence>
<evidence type="ECO:0000256" key="7">
    <source>
        <dbReference type="ARBA" id="ARBA00023157"/>
    </source>
</evidence>
<keyword evidence="8" id="KW-0325">Glycoprotein</keyword>
<dbReference type="PANTHER" id="PTHR24040">
    <property type="entry name" value="LAMININ G-LIKE DOMAIN-CONTAINING PROTEIN"/>
    <property type="match status" value="1"/>
</dbReference>
<dbReference type="PROSITE" id="PS50026">
    <property type="entry name" value="EGF_3"/>
    <property type="match status" value="4"/>
</dbReference>
<evidence type="ECO:0000313" key="12">
    <source>
        <dbReference type="Proteomes" id="UP000515135"/>
    </source>
</evidence>
<feature type="domain" description="EGF-like" evidence="11">
    <location>
        <begin position="217"/>
        <end position="256"/>
    </location>
</feature>
<keyword evidence="7 9" id="KW-1015">Disulfide bond</keyword>
<dbReference type="SUPFAM" id="SSF57196">
    <property type="entry name" value="EGF/Laminin"/>
    <property type="match status" value="2"/>
</dbReference>
<dbReference type="SUPFAM" id="SSF57184">
    <property type="entry name" value="Growth factor receptor domain"/>
    <property type="match status" value="1"/>
</dbReference>
<dbReference type="SMART" id="SM00179">
    <property type="entry name" value="EGF_CA"/>
    <property type="match status" value="4"/>
</dbReference>
<feature type="domain" description="EGF-like" evidence="11">
    <location>
        <begin position="100"/>
        <end position="135"/>
    </location>
</feature>
<evidence type="ECO:0000256" key="2">
    <source>
        <dbReference type="ARBA" id="ARBA00022525"/>
    </source>
</evidence>
<dbReference type="PROSITE" id="PS01187">
    <property type="entry name" value="EGF_CA"/>
    <property type="match status" value="1"/>
</dbReference>
<dbReference type="FunFam" id="2.10.25.10:FF:000038">
    <property type="entry name" value="Fibrillin 2"/>
    <property type="match status" value="2"/>
</dbReference>
<organism evidence="12 13">
    <name type="scientific">Branchiostoma belcheri</name>
    <name type="common">Amphioxus</name>
    <dbReference type="NCBI Taxonomy" id="7741"/>
    <lineage>
        <taxon>Eukaryota</taxon>
        <taxon>Metazoa</taxon>
        <taxon>Chordata</taxon>
        <taxon>Cephalochordata</taxon>
        <taxon>Leptocardii</taxon>
        <taxon>Amphioxiformes</taxon>
        <taxon>Branchiostomatidae</taxon>
        <taxon>Branchiostoma</taxon>
    </lineage>
</organism>
<keyword evidence="4" id="KW-0732">Signal</keyword>
<gene>
    <name evidence="13" type="primary">LOC109461857</name>
</gene>
<protein>
    <submittedName>
        <fullName evidence="13">Neurogenic locus notch homolog protein 1-like</fullName>
    </submittedName>
</protein>
<comment type="subcellular location">
    <subcellularLocation>
        <location evidence="1">Secreted</location>
    </subcellularLocation>
</comment>
<dbReference type="GO" id="GO:0005576">
    <property type="term" value="C:extracellular region"/>
    <property type="evidence" value="ECO:0007669"/>
    <property type="project" value="UniProtKB-SubCell"/>
</dbReference>
<keyword evidence="10" id="KW-0472">Membrane</keyword>
<keyword evidence="12" id="KW-1185">Reference proteome</keyword>
<feature type="disulfide bond" evidence="9">
    <location>
        <begin position="125"/>
        <end position="134"/>
    </location>
</feature>
<name>A0A6P4YAQ8_BRABE</name>
<dbReference type="RefSeq" id="XP_019613886.1">
    <property type="nucleotide sequence ID" value="XM_019758327.1"/>
</dbReference>
<evidence type="ECO:0000256" key="4">
    <source>
        <dbReference type="ARBA" id="ARBA00022729"/>
    </source>
</evidence>
<dbReference type="InterPro" id="IPR026823">
    <property type="entry name" value="cEGF"/>
</dbReference>
<keyword evidence="3 9" id="KW-0245">EGF-like domain</keyword>
<dbReference type="AlphaFoldDB" id="A0A6P4YAQ8"/>
<dbReference type="Pfam" id="PF12947">
    <property type="entry name" value="EGF_3"/>
    <property type="match status" value="2"/>
</dbReference>
<dbReference type="GO" id="GO:0005509">
    <property type="term" value="F:calcium ion binding"/>
    <property type="evidence" value="ECO:0007669"/>
    <property type="project" value="InterPro"/>
</dbReference>
<dbReference type="PROSITE" id="PS00010">
    <property type="entry name" value="ASX_HYDROXYL"/>
    <property type="match status" value="3"/>
</dbReference>
<dbReference type="GeneID" id="109461857"/>
<comment type="caution">
    <text evidence="9">Lacks conserved residue(s) required for the propagation of feature annotation.</text>
</comment>
<evidence type="ECO:0000256" key="10">
    <source>
        <dbReference type="SAM" id="Phobius"/>
    </source>
</evidence>
<evidence type="ECO:0000256" key="9">
    <source>
        <dbReference type="PROSITE-ProRule" id="PRU00076"/>
    </source>
</evidence>
<dbReference type="PROSITE" id="PS00022">
    <property type="entry name" value="EGF_1"/>
    <property type="match status" value="1"/>
</dbReference>
<reference evidence="13" key="1">
    <citation type="submission" date="2025-08" db="UniProtKB">
        <authorList>
            <consortium name="RefSeq"/>
        </authorList>
    </citation>
    <scope>IDENTIFICATION</scope>
    <source>
        <tissue evidence="13">Gonad</tissue>
    </source>
</reference>
<keyword evidence="10" id="KW-1133">Transmembrane helix</keyword>